<dbReference type="Pfam" id="PF00126">
    <property type="entry name" value="HTH_1"/>
    <property type="match status" value="1"/>
</dbReference>
<feature type="domain" description="HTH lysR-type" evidence="5">
    <location>
        <begin position="1"/>
        <end position="58"/>
    </location>
</feature>
<dbReference type="STRING" id="1842532.A7E78_09990"/>
<dbReference type="InterPro" id="IPR000847">
    <property type="entry name" value="LysR_HTH_N"/>
</dbReference>
<dbReference type="PRINTS" id="PR00039">
    <property type="entry name" value="HTHLYSR"/>
</dbReference>
<accession>A0A1L3GQE4</accession>
<organism evidence="6 7">
    <name type="scientific">Syntrophotalea acetylenivorans</name>
    <dbReference type="NCBI Taxonomy" id="1842532"/>
    <lineage>
        <taxon>Bacteria</taxon>
        <taxon>Pseudomonadati</taxon>
        <taxon>Thermodesulfobacteriota</taxon>
        <taxon>Desulfuromonadia</taxon>
        <taxon>Desulfuromonadales</taxon>
        <taxon>Syntrophotaleaceae</taxon>
        <taxon>Syntrophotalea</taxon>
    </lineage>
</organism>
<keyword evidence="4" id="KW-0804">Transcription</keyword>
<evidence type="ECO:0000259" key="5">
    <source>
        <dbReference type="PROSITE" id="PS50931"/>
    </source>
</evidence>
<dbReference type="PANTHER" id="PTHR30126">
    <property type="entry name" value="HTH-TYPE TRANSCRIPTIONAL REGULATOR"/>
    <property type="match status" value="1"/>
</dbReference>
<evidence type="ECO:0000256" key="4">
    <source>
        <dbReference type="ARBA" id="ARBA00023163"/>
    </source>
</evidence>
<dbReference type="OrthoDB" id="5317428at2"/>
<dbReference type="GO" id="GO:0003700">
    <property type="term" value="F:DNA-binding transcription factor activity"/>
    <property type="evidence" value="ECO:0007669"/>
    <property type="project" value="InterPro"/>
</dbReference>
<dbReference type="FunFam" id="1.10.10.10:FF:000001">
    <property type="entry name" value="LysR family transcriptional regulator"/>
    <property type="match status" value="1"/>
</dbReference>
<sequence length="292" mass="31639">MDLGSLRIFLAVVEEGSVSRAAERLHYVQSNVTTRLRRLEEDLGTNLFVRTGRGMVPTSAGKRLQGYARQILRTVEEARLAVSGSAQPQGPLAIGAIDTVAAVHLPQVLARYHSQYPKVAIGLQTGASQELVRQVLNYDIEGAFVGGPVANSEIVQTEVCVEEMVLVTAPDQPTPAMGSFDTILVFRPGCSCRNRLEQWLREEGLTPIKLMEFGTLDAILGCVGAGMGISMLPRSFVERGPFASMVRIHQVAEPFSRVPTMFIRRKDMAASPALSALIGLFQTERSVAGDSA</sequence>
<dbReference type="PANTHER" id="PTHR30126:SF40">
    <property type="entry name" value="HTH-TYPE TRANSCRIPTIONAL REGULATOR GLTR"/>
    <property type="match status" value="1"/>
</dbReference>
<dbReference type="Gene3D" id="1.10.10.10">
    <property type="entry name" value="Winged helix-like DNA-binding domain superfamily/Winged helix DNA-binding domain"/>
    <property type="match status" value="1"/>
</dbReference>
<evidence type="ECO:0000256" key="1">
    <source>
        <dbReference type="ARBA" id="ARBA00009437"/>
    </source>
</evidence>
<dbReference type="CDD" id="cd08442">
    <property type="entry name" value="PBP2_YofA_SoxR_like"/>
    <property type="match status" value="1"/>
</dbReference>
<dbReference type="RefSeq" id="WP_072284104.1">
    <property type="nucleotide sequence ID" value="NZ_CP015519.1"/>
</dbReference>
<dbReference type="Proteomes" id="UP000182517">
    <property type="component" value="Chromosome"/>
</dbReference>
<dbReference type="SUPFAM" id="SSF53850">
    <property type="entry name" value="Periplasmic binding protein-like II"/>
    <property type="match status" value="1"/>
</dbReference>
<dbReference type="GO" id="GO:0000976">
    <property type="term" value="F:transcription cis-regulatory region binding"/>
    <property type="evidence" value="ECO:0007669"/>
    <property type="project" value="TreeGrafter"/>
</dbReference>
<reference evidence="6 7" key="1">
    <citation type="journal article" date="2017" name="Genome Announc.">
        <title>Complete Genome Sequences of Two Acetylene-Fermenting Pelobacter acetylenicus Strains.</title>
        <authorList>
            <person name="Sutton J.M."/>
            <person name="Baesman S.M."/>
            <person name="Fierst J.L."/>
            <person name="Poret-Peterson A.T."/>
            <person name="Oremland R.S."/>
            <person name="Dunlap D.S."/>
            <person name="Akob D.M."/>
        </authorList>
    </citation>
    <scope>NUCLEOTIDE SEQUENCE [LARGE SCALE GENOMIC DNA]</scope>
    <source>
        <strain evidence="6 7">SFB93</strain>
    </source>
</reference>
<gene>
    <name evidence="6" type="ORF">A7E78_09990</name>
</gene>
<dbReference type="EMBL" id="CP015519">
    <property type="protein sequence ID" value="APG28144.1"/>
    <property type="molecule type" value="Genomic_DNA"/>
</dbReference>
<dbReference type="AlphaFoldDB" id="A0A1L3GQE4"/>
<dbReference type="InterPro" id="IPR005119">
    <property type="entry name" value="LysR_subst-bd"/>
</dbReference>
<evidence type="ECO:0000313" key="7">
    <source>
        <dbReference type="Proteomes" id="UP000182517"/>
    </source>
</evidence>
<dbReference type="Pfam" id="PF03466">
    <property type="entry name" value="LysR_substrate"/>
    <property type="match status" value="1"/>
</dbReference>
<keyword evidence="7" id="KW-1185">Reference proteome</keyword>
<comment type="similarity">
    <text evidence="1">Belongs to the LysR transcriptional regulatory family.</text>
</comment>
<dbReference type="PROSITE" id="PS50931">
    <property type="entry name" value="HTH_LYSR"/>
    <property type="match status" value="1"/>
</dbReference>
<proteinExistence type="inferred from homology"/>
<keyword evidence="2" id="KW-0805">Transcription regulation</keyword>
<dbReference type="InterPro" id="IPR036388">
    <property type="entry name" value="WH-like_DNA-bd_sf"/>
</dbReference>
<evidence type="ECO:0000313" key="6">
    <source>
        <dbReference type="EMBL" id="APG28144.1"/>
    </source>
</evidence>
<evidence type="ECO:0000256" key="2">
    <source>
        <dbReference type="ARBA" id="ARBA00023015"/>
    </source>
</evidence>
<keyword evidence="3" id="KW-0238">DNA-binding</keyword>
<dbReference type="KEGG" id="pef:A7E78_09990"/>
<dbReference type="InterPro" id="IPR036390">
    <property type="entry name" value="WH_DNA-bd_sf"/>
</dbReference>
<evidence type="ECO:0000256" key="3">
    <source>
        <dbReference type="ARBA" id="ARBA00023125"/>
    </source>
</evidence>
<dbReference type="SUPFAM" id="SSF46785">
    <property type="entry name" value="Winged helix' DNA-binding domain"/>
    <property type="match status" value="1"/>
</dbReference>
<name>A0A1L3GQE4_9BACT</name>
<dbReference type="Gene3D" id="3.40.190.290">
    <property type="match status" value="1"/>
</dbReference>
<protein>
    <recommendedName>
        <fullName evidence="5">HTH lysR-type domain-containing protein</fullName>
    </recommendedName>
</protein>